<reference evidence="2" key="1">
    <citation type="submission" date="2023-06" db="EMBL/GenBank/DDBJ databases">
        <authorList>
            <person name="Noh H."/>
        </authorList>
    </citation>
    <scope>NUCLEOTIDE SEQUENCE</scope>
    <source>
        <strain evidence="2">DUCC20226</strain>
    </source>
</reference>
<proteinExistence type="predicted"/>
<dbReference type="AlphaFoldDB" id="A0AAD9S6T8"/>
<keyword evidence="1" id="KW-0732">Signal</keyword>
<dbReference type="EMBL" id="JAUJFL010000006">
    <property type="protein sequence ID" value="KAK2600844.1"/>
    <property type="molecule type" value="Genomic_DNA"/>
</dbReference>
<feature type="signal peptide" evidence="1">
    <location>
        <begin position="1"/>
        <end position="24"/>
    </location>
</feature>
<evidence type="ECO:0000313" key="2">
    <source>
        <dbReference type="EMBL" id="KAK2600844.1"/>
    </source>
</evidence>
<name>A0AAD9S6T8_PHOAM</name>
<dbReference type="Proteomes" id="UP001265746">
    <property type="component" value="Unassembled WGS sequence"/>
</dbReference>
<sequence>MQLPTSSALLLAAALGGGGALASAGPELGVGEMLGGGSVLFPRQGGATQQNLQTFTGALGGIKADAVTNSGQSDRPFEVDGDTFTDFASAAGRSCDNQKNKCAQAANSGGNGAGLEVSDCDTQNTQCKAAINSATQTAFLTLTSSNAEFDFFCEG</sequence>
<feature type="chain" id="PRO_5042283227" evidence="1">
    <location>
        <begin position="25"/>
        <end position="155"/>
    </location>
</feature>
<keyword evidence="3" id="KW-1185">Reference proteome</keyword>
<evidence type="ECO:0000313" key="3">
    <source>
        <dbReference type="Proteomes" id="UP001265746"/>
    </source>
</evidence>
<gene>
    <name evidence="2" type="ORF">N8I77_010350</name>
</gene>
<accession>A0AAD9S6T8</accession>
<comment type="caution">
    <text evidence="2">The sequence shown here is derived from an EMBL/GenBank/DDBJ whole genome shotgun (WGS) entry which is preliminary data.</text>
</comment>
<protein>
    <submittedName>
        <fullName evidence="2">Uncharacterized protein</fullName>
    </submittedName>
</protein>
<organism evidence="2 3">
    <name type="scientific">Phomopsis amygdali</name>
    <name type="common">Fusicoccum amygdali</name>
    <dbReference type="NCBI Taxonomy" id="1214568"/>
    <lineage>
        <taxon>Eukaryota</taxon>
        <taxon>Fungi</taxon>
        <taxon>Dikarya</taxon>
        <taxon>Ascomycota</taxon>
        <taxon>Pezizomycotina</taxon>
        <taxon>Sordariomycetes</taxon>
        <taxon>Sordariomycetidae</taxon>
        <taxon>Diaporthales</taxon>
        <taxon>Diaporthaceae</taxon>
        <taxon>Diaporthe</taxon>
    </lineage>
</organism>
<evidence type="ECO:0000256" key="1">
    <source>
        <dbReference type="SAM" id="SignalP"/>
    </source>
</evidence>